<sequence>MVDDLKNLRLLDEEEDAFQEDAKEMERDIEFSLVGTYLTNSVLLVFSKYHDGMDFRYTDKERESMVHSLGYSTSNSGGYINHRNPNINDETLFGINKGFNDGSGLNGDKVMAHKKHLEVRLRVLAMEEPTNETLSELPNIQLKLNLEVDKKELCWEQKVHINWLKHGDHNTTFFHKLATGRKCHNSIKGLEDEAGRWIEDENGVMAIVSNNFQDIFTALEGEVGATFDKVQ</sequence>
<accession>A0ABR0PML7</accession>
<comment type="caution">
    <text evidence="1">The sequence shown here is derived from an EMBL/GenBank/DDBJ whole genome shotgun (WGS) entry which is preliminary data.</text>
</comment>
<organism evidence="1 2">
    <name type="scientific">Gossypium arboreum</name>
    <name type="common">Tree cotton</name>
    <name type="synonym">Gossypium nanking</name>
    <dbReference type="NCBI Taxonomy" id="29729"/>
    <lineage>
        <taxon>Eukaryota</taxon>
        <taxon>Viridiplantae</taxon>
        <taxon>Streptophyta</taxon>
        <taxon>Embryophyta</taxon>
        <taxon>Tracheophyta</taxon>
        <taxon>Spermatophyta</taxon>
        <taxon>Magnoliopsida</taxon>
        <taxon>eudicotyledons</taxon>
        <taxon>Gunneridae</taxon>
        <taxon>Pentapetalae</taxon>
        <taxon>rosids</taxon>
        <taxon>malvids</taxon>
        <taxon>Malvales</taxon>
        <taxon>Malvaceae</taxon>
        <taxon>Malvoideae</taxon>
        <taxon>Gossypium</taxon>
    </lineage>
</organism>
<name>A0ABR0PML7_GOSAR</name>
<keyword evidence="2" id="KW-1185">Reference proteome</keyword>
<dbReference type="Proteomes" id="UP001358586">
    <property type="component" value="Chromosome 6"/>
</dbReference>
<gene>
    <name evidence="1" type="ORF">PVK06_020534</name>
</gene>
<evidence type="ECO:0000313" key="1">
    <source>
        <dbReference type="EMBL" id="KAK5825676.1"/>
    </source>
</evidence>
<proteinExistence type="predicted"/>
<protein>
    <submittedName>
        <fullName evidence="1">Uncharacterized protein</fullName>
    </submittedName>
</protein>
<reference evidence="1 2" key="1">
    <citation type="submission" date="2023-03" db="EMBL/GenBank/DDBJ databases">
        <title>WGS of Gossypium arboreum.</title>
        <authorList>
            <person name="Yu D."/>
        </authorList>
    </citation>
    <scope>NUCLEOTIDE SEQUENCE [LARGE SCALE GENOMIC DNA]</scope>
    <source>
        <tissue evidence="1">Leaf</tissue>
    </source>
</reference>
<dbReference type="EMBL" id="JARKNE010000006">
    <property type="protein sequence ID" value="KAK5825676.1"/>
    <property type="molecule type" value="Genomic_DNA"/>
</dbReference>
<evidence type="ECO:0000313" key="2">
    <source>
        <dbReference type="Proteomes" id="UP001358586"/>
    </source>
</evidence>